<feature type="region of interest" description="Disordered" evidence="3">
    <location>
        <begin position="1"/>
        <end position="31"/>
    </location>
</feature>
<protein>
    <submittedName>
        <fullName evidence="4">Axonemal dynein light chain domain containing 1</fullName>
    </submittedName>
</protein>
<evidence type="ECO:0000256" key="2">
    <source>
        <dbReference type="SAM" id="Coils"/>
    </source>
</evidence>
<feature type="compositionally biased region" description="Low complexity" evidence="3">
    <location>
        <begin position="979"/>
        <end position="1000"/>
    </location>
</feature>
<organism evidence="4 5">
    <name type="scientific">Salmo trutta</name>
    <name type="common">Brown trout</name>
    <dbReference type="NCBI Taxonomy" id="8032"/>
    <lineage>
        <taxon>Eukaryota</taxon>
        <taxon>Metazoa</taxon>
        <taxon>Chordata</taxon>
        <taxon>Craniata</taxon>
        <taxon>Vertebrata</taxon>
        <taxon>Euteleostomi</taxon>
        <taxon>Actinopterygii</taxon>
        <taxon>Neopterygii</taxon>
        <taxon>Teleostei</taxon>
        <taxon>Protacanthopterygii</taxon>
        <taxon>Salmoniformes</taxon>
        <taxon>Salmonidae</taxon>
        <taxon>Salmoninae</taxon>
        <taxon>Salmo</taxon>
    </lineage>
</organism>
<evidence type="ECO:0000313" key="5">
    <source>
        <dbReference type="Proteomes" id="UP000472277"/>
    </source>
</evidence>
<sequence length="1012" mass="115591">MSASIKSSPSPPVLPKPEGRRIKSTLSELPELKEKQVPVTDRSKMQLVPMQNDLIPDELLATLTSTVCPHDRLGPPKLTKTPKDFKVYGIRHTDAIWHHPVGRKKYQYFLDQPTSLTGAGRDISFLCDSMASQRERIPLPPMADRGTTHTQGIQKDMSLMESLIPEEYHIVKNKGVQGLECYDDKFTVLLEDDERMLKVFPSMRPSGRLEAVQLMKVMDEMLDRAGVNQEYRALTGLSQMQGLLELVRVEQNIYNIVFHELIRQVSVECAERGQLLAKLRQRYVALLDRIPRQLKGLHTETLAQRALDRRLTEEIICFRSSISKLNTELCKMREHDEYVSKQAERAQEELAKALEQSQKNSDVVGEYHGLYEMQRRRLEGQVARLTDERDLWSRVTYNLALKVIKLNNLQLASRLHVSEQTWTKTAEHFTLFLTSKDTEDLNHIMQLTEQWKEQLTSFVQSLREAEHGHCDGISSIQADIVKWHTFVEMTVSLSREQWSLFCLHALTIQCERYGGEDLLSCQETLNMLGQLQEAWEEVGLRLFRRHPAPDGEPPRGQEAMKELGLAVSELHKQLGTRINGESGIHKQLMCLVGVMELWATRLKALVGRTERLPHCDWLKLEKALCSWMLLAEESLKHVHSTQPENERVQHKPHVQIEINDVFNTLREFILTQANFFDCENRRLCEEVNSIHTALTRWMVDMLLQMVPDHCDDQEQDALPGLNTTAIMEVSLEQLEEDAKNLSEKLDYFSKYITSSCRAIVEEEIQRSMARDDSENELSELNKLQRECGEWMESCRILLSDKKGSPVELRVTLNLVHRSLTELLPSEPNKKSPMEFIKAEYPEEAMECSLAGSIMKLIGHDGNIIERTLGEDTILLDGTEDMVARPHTPNGQRAFDALATVGVLQHELLGVEARVQRAEERALKAEEALQAALEKIQDLERQLQGRPSLEAKGQQRNVKTVGFGFWTLIHTICIAVSKQSVAASPKSKVSSPEPKPVSQKPEPSPRQTKPKKR</sequence>
<evidence type="ECO:0000256" key="3">
    <source>
        <dbReference type="SAM" id="MobiDB-lite"/>
    </source>
</evidence>
<dbReference type="Proteomes" id="UP000472277">
    <property type="component" value="Chromosome 17"/>
</dbReference>
<name>A0A674D9W4_SALTR</name>
<feature type="coiled-coil region" evidence="2">
    <location>
        <begin position="724"/>
        <end position="786"/>
    </location>
</feature>
<dbReference type="InterPro" id="IPR019347">
    <property type="entry name" value="Axonemal_dynein_light_chain"/>
</dbReference>
<accession>A0A674D9W4</accession>
<feature type="region of interest" description="Disordered" evidence="3">
    <location>
        <begin position="979"/>
        <end position="1012"/>
    </location>
</feature>
<dbReference type="GeneTree" id="ENSGT00390000005554"/>
<dbReference type="InterPro" id="IPR052845">
    <property type="entry name" value="Axonemal_dynein_LC_domain"/>
</dbReference>
<reference evidence="4" key="2">
    <citation type="submission" date="2025-09" db="UniProtKB">
        <authorList>
            <consortium name="Ensembl"/>
        </authorList>
    </citation>
    <scope>IDENTIFICATION</scope>
</reference>
<keyword evidence="5" id="KW-1185">Reference proteome</keyword>
<dbReference type="PANTHER" id="PTHR23052:SF1">
    <property type="entry name" value="AXONEMAL DYNEIN LIGHT CHAIN DOMAIN-CONTAINING PROTEIN 1"/>
    <property type="match status" value="1"/>
</dbReference>
<evidence type="ECO:0000313" key="4">
    <source>
        <dbReference type="Ensembl" id="ENSSTUP00000092513.1"/>
    </source>
</evidence>
<keyword evidence="1 2" id="KW-0175">Coiled coil</keyword>
<reference evidence="4" key="1">
    <citation type="submission" date="2025-08" db="UniProtKB">
        <authorList>
            <consortium name="Ensembl"/>
        </authorList>
    </citation>
    <scope>IDENTIFICATION</scope>
</reference>
<dbReference type="PANTHER" id="PTHR23052">
    <property type="entry name" value="AXONEMAL DYNEIN LIGHT CHAIN DOMAIN-CONTAINING PROTEIN 1"/>
    <property type="match status" value="1"/>
</dbReference>
<proteinExistence type="predicted"/>
<evidence type="ECO:0000256" key="1">
    <source>
        <dbReference type="ARBA" id="ARBA00023054"/>
    </source>
</evidence>
<dbReference type="GO" id="GO:0005737">
    <property type="term" value="C:cytoplasm"/>
    <property type="evidence" value="ECO:0007669"/>
    <property type="project" value="UniProtKB-ARBA"/>
</dbReference>
<gene>
    <name evidence="4" type="primary">AXDND1</name>
    <name evidence="4" type="synonym">axdnd1</name>
</gene>
<dbReference type="Pfam" id="PF10211">
    <property type="entry name" value="Ax_dynein_light"/>
    <property type="match status" value="1"/>
</dbReference>
<dbReference type="Ensembl" id="ENSSTUT00000098565.1">
    <property type="protein sequence ID" value="ENSSTUP00000092513.1"/>
    <property type="gene ID" value="ENSSTUG00000040619.1"/>
</dbReference>
<dbReference type="AlphaFoldDB" id="A0A674D9W4"/>
<feature type="coiled-coil region" evidence="2">
    <location>
        <begin position="900"/>
        <end position="945"/>
    </location>
</feature>